<feature type="domain" description="HTH lacI-type" evidence="4">
    <location>
        <begin position="69"/>
        <end position="123"/>
    </location>
</feature>
<dbReference type="Pfam" id="PF00356">
    <property type="entry name" value="LacI"/>
    <property type="match status" value="1"/>
</dbReference>
<dbReference type="InterPro" id="IPR028082">
    <property type="entry name" value="Peripla_BP_I"/>
</dbReference>
<evidence type="ECO:0000256" key="3">
    <source>
        <dbReference type="ARBA" id="ARBA00023163"/>
    </source>
</evidence>
<name>A0ABQ1X047_9BACT</name>
<evidence type="ECO:0000313" key="6">
    <source>
        <dbReference type="Proteomes" id="UP000601361"/>
    </source>
</evidence>
<evidence type="ECO:0000259" key="4">
    <source>
        <dbReference type="PROSITE" id="PS50932"/>
    </source>
</evidence>
<dbReference type="Proteomes" id="UP000601361">
    <property type="component" value="Unassembled WGS sequence"/>
</dbReference>
<dbReference type="PROSITE" id="PS50932">
    <property type="entry name" value="HTH_LACI_2"/>
    <property type="match status" value="1"/>
</dbReference>
<proteinExistence type="predicted"/>
<dbReference type="SUPFAM" id="SSF47413">
    <property type="entry name" value="lambda repressor-like DNA-binding domains"/>
    <property type="match status" value="1"/>
</dbReference>
<dbReference type="SMART" id="SM00354">
    <property type="entry name" value="HTH_LACI"/>
    <property type="match status" value="1"/>
</dbReference>
<sequence length="416" mass="46242">MGLGFSLGLLIFGIIQFIAMIKCTKCHLADAVMRAGFIRGRQRYHCKACNYHFTDDKGAVVPEKKRRQTTISDVARELGVAPSTVSRALNGHSDININTRRAIMEVARQLDYQPNLLAQSLKSSETKTIGVVIPDIERPFFATAVSGIQQVVAEAGYRVMICQSKESYEMEVSNVQALIASRVDGLLICHSRETENFDHVKQPATRGIPIVHFDRVCNEVDTAKVILDDWNGAFHVTEHLIEQGARRIAILAGPEGLLISRNRLAGYLSALLKHGLPAHDELRTHIHFRPESAVAALDAWLALPQPPDAIFAINYTNAFDLLVALKARGIRVPEDIAVVGFGDEFMASMIEPGLTTVNLHPYRIGQQAARLFLEQVQEKEAFQPRTFVITGDLVIRQSSLKAKGEKRKPEFFKLDI</sequence>
<dbReference type="PANTHER" id="PTHR30146:SF109">
    <property type="entry name" value="HTH-TYPE TRANSCRIPTIONAL REGULATOR GALS"/>
    <property type="match status" value="1"/>
</dbReference>
<keyword evidence="6" id="KW-1185">Reference proteome</keyword>
<dbReference type="Gene3D" id="3.40.50.2300">
    <property type="match status" value="2"/>
</dbReference>
<dbReference type="InterPro" id="IPR000843">
    <property type="entry name" value="HTH_LacI"/>
</dbReference>
<dbReference type="CDD" id="cd06267">
    <property type="entry name" value="PBP1_LacI_sugar_binding-like"/>
    <property type="match status" value="1"/>
</dbReference>
<organism evidence="5 6">
    <name type="scientific">Hymenobacter glacieicola</name>
    <dbReference type="NCBI Taxonomy" id="1562124"/>
    <lineage>
        <taxon>Bacteria</taxon>
        <taxon>Pseudomonadati</taxon>
        <taxon>Bacteroidota</taxon>
        <taxon>Cytophagia</taxon>
        <taxon>Cytophagales</taxon>
        <taxon>Hymenobacteraceae</taxon>
        <taxon>Hymenobacter</taxon>
    </lineage>
</organism>
<keyword evidence="2" id="KW-0238">DNA-binding</keyword>
<dbReference type="CDD" id="cd01392">
    <property type="entry name" value="HTH_LacI"/>
    <property type="match status" value="1"/>
</dbReference>
<dbReference type="InterPro" id="IPR010982">
    <property type="entry name" value="Lambda_DNA-bd_dom_sf"/>
</dbReference>
<keyword evidence="3" id="KW-0804">Transcription</keyword>
<dbReference type="SUPFAM" id="SSF53822">
    <property type="entry name" value="Periplasmic binding protein-like I"/>
    <property type="match status" value="1"/>
</dbReference>
<accession>A0ABQ1X047</accession>
<dbReference type="InterPro" id="IPR001761">
    <property type="entry name" value="Peripla_BP/Lac1_sug-bd_dom"/>
</dbReference>
<comment type="caution">
    <text evidence="5">The sequence shown here is derived from an EMBL/GenBank/DDBJ whole genome shotgun (WGS) entry which is preliminary data.</text>
</comment>
<evidence type="ECO:0000313" key="5">
    <source>
        <dbReference type="EMBL" id="GGG49700.1"/>
    </source>
</evidence>
<evidence type="ECO:0000256" key="2">
    <source>
        <dbReference type="ARBA" id="ARBA00023125"/>
    </source>
</evidence>
<evidence type="ECO:0000256" key="1">
    <source>
        <dbReference type="ARBA" id="ARBA00023015"/>
    </source>
</evidence>
<dbReference type="PANTHER" id="PTHR30146">
    <property type="entry name" value="LACI-RELATED TRANSCRIPTIONAL REPRESSOR"/>
    <property type="match status" value="1"/>
</dbReference>
<dbReference type="EMBL" id="BMGS01000007">
    <property type="protein sequence ID" value="GGG49700.1"/>
    <property type="molecule type" value="Genomic_DNA"/>
</dbReference>
<protein>
    <submittedName>
        <fullName evidence="5">LacI family transcriptional regulator</fullName>
    </submittedName>
</protein>
<dbReference type="Pfam" id="PF00532">
    <property type="entry name" value="Peripla_BP_1"/>
    <property type="match status" value="1"/>
</dbReference>
<dbReference type="Gene3D" id="1.10.260.40">
    <property type="entry name" value="lambda repressor-like DNA-binding domains"/>
    <property type="match status" value="1"/>
</dbReference>
<keyword evidence="1" id="KW-0805">Transcription regulation</keyword>
<gene>
    <name evidence="5" type="ORF">GCM10011378_27230</name>
</gene>
<reference evidence="6" key="1">
    <citation type="journal article" date="2019" name="Int. J. Syst. Evol. Microbiol.">
        <title>The Global Catalogue of Microorganisms (GCM) 10K type strain sequencing project: providing services to taxonomists for standard genome sequencing and annotation.</title>
        <authorList>
            <consortium name="The Broad Institute Genomics Platform"/>
            <consortium name="The Broad Institute Genome Sequencing Center for Infectious Disease"/>
            <person name="Wu L."/>
            <person name="Ma J."/>
        </authorList>
    </citation>
    <scope>NUCLEOTIDE SEQUENCE [LARGE SCALE GENOMIC DNA]</scope>
    <source>
        <strain evidence="6">CGMCC 1.12990</strain>
    </source>
</reference>